<name>A0A183TL11_SCHSO</name>
<dbReference type="PANTHER" id="PTHR11947:SF3">
    <property type="entry name" value="[PYRUVATE DEHYDROGENASE (ACETYL-TRANSFERRING)] KINASE, MITOCHONDRIAL"/>
    <property type="match status" value="1"/>
</dbReference>
<dbReference type="AlphaFoldDB" id="A0A183TL11"/>
<dbReference type="InterPro" id="IPR039028">
    <property type="entry name" value="BCKD/PDK"/>
</dbReference>
<dbReference type="PANTHER" id="PTHR11947">
    <property type="entry name" value="PYRUVATE DEHYDROGENASE KINASE"/>
    <property type="match status" value="1"/>
</dbReference>
<dbReference type="OrthoDB" id="241648at2759"/>
<evidence type="ECO:0000313" key="2">
    <source>
        <dbReference type="EMBL" id="VDM03545.1"/>
    </source>
</evidence>
<reference evidence="2 3" key="2">
    <citation type="submission" date="2018-11" db="EMBL/GenBank/DDBJ databases">
        <authorList>
            <consortium name="Pathogen Informatics"/>
        </authorList>
    </citation>
    <scope>NUCLEOTIDE SEQUENCE [LARGE SCALE GENOMIC DNA]</scope>
    <source>
        <strain evidence="2 3">NST_G2</strain>
    </source>
</reference>
<dbReference type="GO" id="GO:0004740">
    <property type="term" value="F:pyruvate dehydrogenase (acetyl-transferring) kinase activity"/>
    <property type="evidence" value="ECO:0007669"/>
    <property type="project" value="TreeGrafter"/>
</dbReference>
<proteinExistence type="inferred from homology"/>
<dbReference type="Gene3D" id="3.30.565.10">
    <property type="entry name" value="Histidine kinase-like ATPase, C-terminal domain"/>
    <property type="match status" value="1"/>
</dbReference>
<evidence type="ECO:0000256" key="1">
    <source>
        <dbReference type="RuleBase" id="RU366032"/>
    </source>
</evidence>
<organism evidence="4">
    <name type="scientific">Schistocephalus solidus</name>
    <name type="common">Tapeworm</name>
    <dbReference type="NCBI Taxonomy" id="70667"/>
    <lineage>
        <taxon>Eukaryota</taxon>
        <taxon>Metazoa</taxon>
        <taxon>Spiralia</taxon>
        <taxon>Lophotrochozoa</taxon>
        <taxon>Platyhelminthes</taxon>
        <taxon>Cestoda</taxon>
        <taxon>Eucestoda</taxon>
        <taxon>Diphyllobothriidea</taxon>
        <taxon>Diphyllobothriidae</taxon>
        <taxon>Schistocephalus</taxon>
    </lineage>
</organism>
<keyword evidence="1" id="KW-0496">Mitochondrion</keyword>
<keyword evidence="3" id="KW-1185">Reference proteome</keyword>
<evidence type="ECO:0000313" key="4">
    <source>
        <dbReference type="WBParaSite" id="SSLN_0001781201-mRNA-1"/>
    </source>
</evidence>
<protein>
    <recommendedName>
        <fullName evidence="1">Protein-serine/threonine kinase</fullName>
        <ecNumber evidence="1">2.7.11.-</ecNumber>
    </recommendedName>
</protein>
<dbReference type="STRING" id="70667.A0A183TL11"/>
<keyword evidence="1" id="KW-0067">ATP-binding</keyword>
<comment type="similarity">
    <text evidence="1">Belongs to the PDK/BCKDK protein kinase family.</text>
</comment>
<dbReference type="SUPFAM" id="SSF55874">
    <property type="entry name" value="ATPase domain of HSP90 chaperone/DNA topoisomerase II/histidine kinase"/>
    <property type="match status" value="1"/>
</dbReference>
<dbReference type="InterPro" id="IPR036890">
    <property type="entry name" value="HATPase_C_sf"/>
</dbReference>
<dbReference type="EMBL" id="UYSU01042059">
    <property type="protein sequence ID" value="VDM03545.1"/>
    <property type="molecule type" value="Genomic_DNA"/>
</dbReference>
<reference evidence="4" key="1">
    <citation type="submission" date="2016-06" db="UniProtKB">
        <authorList>
            <consortium name="WormBaseParasite"/>
        </authorList>
    </citation>
    <scope>IDENTIFICATION</scope>
</reference>
<dbReference type="WBParaSite" id="SSLN_0001781201-mRNA-1">
    <property type="protein sequence ID" value="SSLN_0001781201-mRNA-1"/>
    <property type="gene ID" value="SSLN_0001781201"/>
</dbReference>
<gene>
    <name evidence="2" type="ORF">SSLN_LOCUS17159</name>
</gene>
<dbReference type="GO" id="GO:0005524">
    <property type="term" value="F:ATP binding"/>
    <property type="evidence" value="ECO:0007669"/>
    <property type="project" value="UniProtKB-UniRule"/>
</dbReference>
<keyword evidence="1" id="KW-0418">Kinase</keyword>
<comment type="subcellular location">
    <subcellularLocation>
        <location evidence="1">Mitochondrion matrix</location>
    </subcellularLocation>
</comment>
<dbReference type="EC" id="2.7.11.-" evidence="1"/>
<dbReference type="GO" id="GO:0005759">
    <property type="term" value="C:mitochondrial matrix"/>
    <property type="evidence" value="ECO:0007669"/>
    <property type="project" value="UniProtKB-SubCell"/>
</dbReference>
<sequence>MGLFGHIRIHDSRIHHNADNSDAPCNPLLLPLLISPAHTVPANFNSRIGLISDKGGGFPRSVADLLFRYTFTTAHGSKGKPLNVGQTGNAPLAGYGYGLPLSRLYARYLHGDLTVAGLEGYGTDAFVFLMRRDFEADELLPVFNRTSARRYEPARTPVADWAERRSLLEKP</sequence>
<evidence type="ECO:0000313" key="3">
    <source>
        <dbReference type="Proteomes" id="UP000275846"/>
    </source>
</evidence>
<dbReference type="GO" id="GO:0010906">
    <property type="term" value="P:regulation of glucose metabolic process"/>
    <property type="evidence" value="ECO:0007669"/>
    <property type="project" value="TreeGrafter"/>
</dbReference>
<keyword evidence="1" id="KW-0808">Transferase</keyword>
<keyword evidence="1" id="KW-0547">Nucleotide-binding</keyword>
<accession>A0A183TL11</accession>
<dbReference type="Proteomes" id="UP000275846">
    <property type="component" value="Unassembled WGS sequence"/>
</dbReference>